<accession>A0AC35F9L3</accession>
<dbReference type="WBParaSite" id="PS1159_v2.g14525.t1">
    <property type="protein sequence ID" value="PS1159_v2.g14525.t1"/>
    <property type="gene ID" value="PS1159_v2.g14525"/>
</dbReference>
<proteinExistence type="predicted"/>
<name>A0AC35F9L3_9BILA</name>
<organism evidence="1 2">
    <name type="scientific">Panagrolaimus sp. PS1159</name>
    <dbReference type="NCBI Taxonomy" id="55785"/>
    <lineage>
        <taxon>Eukaryota</taxon>
        <taxon>Metazoa</taxon>
        <taxon>Ecdysozoa</taxon>
        <taxon>Nematoda</taxon>
        <taxon>Chromadorea</taxon>
        <taxon>Rhabditida</taxon>
        <taxon>Tylenchina</taxon>
        <taxon>Panagrolaimomorpha</taxon>
        <taxon>Panagrolaimoidea</taxon>
        <taxon>Panagrolaimidae</taxon>
        <taxon>Panagrolaimus</taxon>
    </lineage>
</organism>
<protein>
    <submittedName>
        <fullName evidence="2">Major facilitator superfamily (MFS) profile domain-containing protein</fullName>
    </submittedName>
</protein>
<reference evidence="2" key="1">
    <citation type="submission" date="2022-11" db="UniProtKB">
        <authorList>
            <consortium name="WormBaseParasite"/>
        </authorList>
    </citation>
    <scope>IDENTIFICATION</scope>
</reference>
<evidence type="ECO:0000313" key="1">
    <source>
        <dbReference type="Proteomes" id="UP000887580"/>
    </source>
</evidence>
<sequence>MEKLSGSLYWNNVIFGIIRYIFNLTFGFADYKWPKLGRKLVHKIAVTFVSTMLLLVFVIKAFELDYPTISNLAILSGAGMTSQLFVIGFIVSGEIFPTPVRNISASFQQIFTRFGTILSPHFFLYTSFWLPAPYLFMSIIMILNFFFLCD</sequence>
<dbReference type="Proteomes" id="UP000887580">
    <property type="component" value="Unplaced"/>
</dbReference>
<evidence type="ECO:0000313" key="2">
    <source>
        <dbReference type="WBParaSite" id="PS1159_v2.g14525.t1"/>
    </source>
</evidence>